<dbReference type="PANTHER" id="PTHR38037">
    <property type="entry name" value="ZN_PROTEASE DOMAIN-CONTAINING PROTEIN"/>
    <property type="match status" value="1"/>
</dbReference>
<evidence type="ECO:0000259" key="1">
    <source>
        <dbReference type="Pfam" id="PF05618"/>
    </source>
</evidence>
<dbReference type="Gene3D" id="2.40.70.10">
    <property type="entry name" value="Acid Proteases"/>
    <property type="match status" value="1"/>
</dbReference>
<keyword evidence="2" id="KW-0378">Hydrolase</keyword>
<keyword evidence="2" id="KW-0645">Protease</keyword>
<evidence type="ECO:0000313" key="3">
    <source>
        <dbReference type="Proteomes" id="UP000226429"/>
    </source>
</evidence>
<accession>A0A370CJU8</accession>
<comment type="caution">
    <text evidence="2">The sequence shown here is derived from an EMBL/GenBank/DDBJ whole genome shotgun (WGS) entry which is preliminary data.</text>
</comment>
<dbReference type="Proteomes" id="UP000226429">
    <property type="component" value="Unassembled WGS sequence"/>
</dbReference>
<reference evidence="2 3" key="2">
    <citation type="journal article" date="2018" name="J. Invertebr. Pathol.">
        <title>'Candidatus Aquirickettsiella gammari' (Gammaproteobacteria: Legionellales: Coxiellaceae): A bacterial pathogen of the freshwater crustacean Gammarus fossarum (Malacostraca: Amphipoda).</title>
        <authorList>
            <person name="Bojko J."/>
            <person name="Dunn A.M."/>
            <person name="Stebbing P.D."/>
            <person name="van Aerle R."/>
            <person name="Bacela-Spychalska K."/>
            <person name="Bean T.P."/>
            <person name="Urrutia A."/>
            <person name="Stentiford G.D."/>
        </authorList>
    </citation>
    <scope>NUCLEOTIDE SEQUENCE [LARGE SCALE GENOMIC DNA]</scope>
    <source>
        <strain evidence="2">RA15029</strain>
    </source>
</reference>
<dbReference type="SUPFAM" id="SSF50630">
    <property type="entry name" value="Acid proteases"/>
    <property type="match status" value="1"/>
</dbReference>
<reference evidence="2 3" key="1">
    <citation type="journal article" date="2017" name="Int. J. Syst. Evol. Microbiol.">
        <title>Aquarickettsiella crustaci n. gen. n. sp. (Gammaproteobacteria: Legionellales: Coxiellaceae); a bacterial pathogen of the freshwater crustacean: Gammarus fossarum (Malacostraca: Amphipoda).</title>
        <authorList>
            <person name="Bojko J."/>
            <person name="Dunn A.M."/>
            <person name="Stebbing P.D."/>
            <person name="Van Aerle R."/>
            <person name="Bacela-Spychalska K."/>
            <person name="Bean T.P."/>
            <person name="Stentiford G.D."/>
        </authorList>
    </citation>
    <scope>NUCLEOTIDE SEQUENCE [LARGE SCALE GENOMIC DNA]</scope>
    <source>
        <strain evidence="2">RA15029</strain>
    </source>
</reference>
<gene>
    <name evidence="2" type="ORF">CFE62_000405</name>
</gene>
<organism evidence="2 3">
    <name type="scientific">Candidatus Aquirickettsiella gammari</name>
    <dbReference type="NCBI Taxonomy" id="2016198"/>
    <lineage>
        <taxon>Bacteria</taxon>
        <taxon>Pseudomonadati</taxon>
        <taxon>Pseudomonadota</taxon>
        <taxon>Gammaproteobacteria</taxon>
        <taxon>Legionellales</taxon>
        <taxon>Coxiellaceae</taxon>
        <taxon>Candidatus Aquirickettsiella</taxon>
    </lineage>
</organism>
<feature type="domain" description="Retropepsin-like aspartic endopeptidase" evidence="1">
    <location>
        <begin position="7"/>
        <end position="144"/>
    </location>
</feature>
<proteinExistence type="predicted"/>
<name>A0A370CJU8_9COXI</name>
<dbReference type="AlphaFoldDB" id="A0A370CJU8"/>
<dbReference type="EMBL" id="NMOS02000001">
    <property type="protein sequence ID" value="RDH41112.1"/>
    <property type="molecule type" value="Genomic_DNA"/>
</dbReference>
<protein>
    <submittedName>
        <fullName evidence="2">ATP-dependent zinc protease</fullName>
    </submittedName>
</protein>
<dbReference type="Pfam" id="PF05618">
    <property type="entry name" value="Zn_protease"/>
    <property type="match status" value="1"/>
</dbReference>
<dbReference type="PANTHER" id="PTHR38037:SF1">
    <property type="entry name" value="ATP-DEPENDENT ZINC PROTEASE DOMAIN-CONTAINING PROTEIN-RELATED"/>
    <property type="match status" value="1"/>
</dbReference>
<dbReference type="GO" id="GO:0006508">
    <property type="term" value="P:proteolysis"/>
    <property type="evidence" value="ECO:0007669"/>
    <property type="project" value="UniProtKB-KW"/>
</dbReference>
<dbReference type="GO" id="GO:0008233">
    <property type="term" value="F:peptidase activity"/>
    <property type="evidence" value="ECO:0007669"/>
    <property type="project" value="UniProtKB-KW"/>
</dbReference>
<dbReference type="InterPro" id="IPR021109">
    <property type="entry name" value="Peptidase_aspartic_dom_sf"/>
</dbReference>
<sequence>MSSPILIGWREWVSLPELGIPRLKTKVDTGARTSALHAFRVEIIQKTPDKKQVCFSIHPQPRRFPEKIIKCIADLIDIREITDSGGHKEKRCVIQTSIVLGIQCWPIEITLTSRDNMRFRMLLGRTALKQQFIVDPSRSYLYSKKTIIS</sequence>
<dbReference type="InterPro" id="IPR008503">
    <property type="entry name" value="Asp_endopeptidase"/>
</dbReference>
<keyword evidence="3" id="KW-1185">Reference proteome</keyword>
<evidence type="ECO:0000313" key="2">
    <source>
        <dbReference type="EMBL" id="RDH41112.1"/>
    </source>
</evidence>